<dbReference type="OrthoDB" id="10318356at2759"/>
<name>A0A7D9DGM5_PARCT</name>
<dbReference type="Proteomes" id="UP001152795">
    <property type="component" value="Unassembled WGS sequence"/>
</dbReference>
<organism evidence="1 2">
    <name type="scientific">Paramuricea clavata</name>
    <name type="common">Red gorgonian</name>
    <name type="synonym">Violescent sea-whip</name>
    <dbReference type="NCBI Taxonomy" id="317549"/>
    <lineage>
        <taxon>Eukaryota</taxon>
        <taxon>Metazoa</taxon>
        <taxon>Cnidaria</taxon>
        <taxon>Anthozoa</taxon>
        <taxon>Octocorallia</taxon>
        <taxon>Malacalcyonacea</taxon>
        <taxon>Plexauridae</taxon>
        <taxon>Paramuricea</taxon>
    </lineage>
</organism>
<proteinExistence type="predicted"/>
<sequence>MTQAEENFILDEFQGYPMFREDEIRGRRTMGNIMRTMGSDDNDDSDVGRFDSYWDSSARKKSETYFTNEQVDKVLEEAFRDEPFAEESTGTVRNNVGESLIAKHAHDGSIPLSIIENERNGNPYQRDIVENELVESPFSDMDTGMKIGRKFRHKVV</sequence>
<keyword evidence="2" id="KW-1185">Reference proteome</keyword>
<comment type="caution">
    <text evidence="1">The sequence shown here is derived from an EMBL/GenBank/DDBJ whole genome shotgun (WGS) entry which is preliminary data.</text>
</comment>
<accession>A0A7D9DGM5</accession>
<evidence type="ECO:0000313" key="2">
    <source>
        <dbReference type="Proteomes" id="UP001152795"/>
    </source>
</evidence>
<evidence type="ECO:0000313" key="1">
    <source>
        <dbReference type="EMBL" id="CAB3985063.1"/>
    </source>
</evidence>
<dbReference type="EMBL" id="CACRXK020000823">
    <property type="protein sequence ID" value="CAB3985063.1"/>
    <property type="molecule type" value="Genomic_DNA"/>
</dbReference>
<dbReference type="AlphaFoldDB" id="A0A7D9DGM5"/>
<protein>
    <submittedName>
        <fullName evidence="1">Uncharacterized protein</fullName>
    </submittedName>
</protein>
<gene>
    <name evidence="1" type="ORF">PACLA_8A060342</name>
</gene>
<reference evidence="1" key="1">
    <citation type="submission" date="2020-04" db="EMBL/GenBank/DDBJ databases">
        <authorList>
            <person name="Alioto T."/>
            <person name="Alioto T."/>
            <person name="Gomez Garrido J."/>
        </authorList>
    </citation>
    <scope>NUCLEOTIDE SEQUENCE</scope>
    <source>
        <strain evidence="1">A484AB</strain>
    </source>
</reference>